<keyword evidence="7" id="KW-1185">Reference proteome</keyword>
<evidence type="ECO:0000256" key="4">
    <source>
        <dbReference type="PROSITE-ProRule" id="PRU00134"/>
    </source>
</evidence>
<dbReference type="AlphaFoldDB" id="A0A9P5Z1S7"/>
<reference evidence="6" key="1">
    <citation type="submission" date="2020-11" db="EMBL/GenBank/DDBJ databases">
        <authorList>
            <consortium name="DOE Joint Genome Institute"/>
            <person name="Ahrendt S."/>
            <person name="Riley R."/>
            <person name="Andreopoulos W."/>
            <person name="Labutti K."/>
            <person name="Pangilinan J."/>
            <person name="Ruiz-Duenas F.J."/>
            <person name="Barrasa J.M."/>
            <person name="Sanchez-Garcia M."/>
            <person name="Camarero S."/>
            <person name="Miyauchi S."/>
            <person name="Serrano A."/>
            <person name="Linde D."/>
            <person name="Babiker R."/>
            <person name="Drula E."/>
            <person name="Ayuso-Fernandez I."/>
            <person name="Pacheco R."/>
            <person name="Padilla G."/>
            <person name="Ferreira P."/>
            <person name="Barriuso J."/>
            <person name="Kellner H."/>
            <person name="Castanera R."/>
            <person name="Alfaro M."/>
            <person name="Ramirez L."/>
            <person name="Pisabarro A.G."/>
            <person name="Kuo A."/>
            <person name="Tritt A."/>
            <person name="Lipzen A."/>
            <person name="He G."/>
            <person name="Yan M."/>
            <person name="Ng V."/>
            <person name="Cullen D."/>
            <person name="Martin F."/>
            <person name="Rosso M.-N."/>
            <person name="Henrissat B."/>
            <person name="Hibbett D."/>
            <person name="Martinez A.T."/>
            <person name="Grigoriev I.V."/>
        </authorList>
    </citation>
    <scope>NUCLEOTIDE SEQUENCE</scope>
    <source>
        <strain evidence="6">CIRM-BRFM 674</strain>
    </source>
</reference>
<dbReference type="EMBL" id="MU155219">
    <property type="protein sequence ID" value="KAF9479128.1"/>
    <property type="molecule type" value="Genomic_DNA"/>
</dbReference>
<evidence type="ECO:0000256" key="2">
    <source>
        <dbReference type="ARBA" id="ARBA00022771"/>
    </source>
</evidence>
<keyword evidence="1" id="KW-0479">Metal-binding</keyword>
<dbReference type="PROSITE" id="PS50865">
    <property type="entry name" value="ZF_MYND_2"/>
    <property type="match status" value="1"/>
</dbReference>
<proteinExistence type="predicted"/>
<feature type="domain" description="MYND-type" evidence="5">
    <location>
        <begin position="26"/>
        <end position="65"/>
    </location>
</feature>
<dbReference type="GO" id="GO:0008270">
    <property type="term" value="F:zinc ion binding"/>
    <property type="evidence" value="ECO:0007669"/>
    <property type="project" value="UniProtKB-KW"/>
</dbReference>
<evidence type="ECO:0000256" key="3">
    <source>
        <dbReference type="ARBA" id="ARBA00022833"/>
    </source>
</evidence>
<keyword evidence="3" id="KW-0862">Zinc</keyword>
<name>A0A9P5Z1S7_9AGAR</name>
<dbReference type="Pfam" id="PF01753">
    <property type="entry name" value="zf-MYND"/>
    <property type="match status" value="1"/>
</dbReference>
<evidence type="ECO:0000313" key="7">
    <source>
        <dbReference type="Proteomes" id="UP000807469"/>
    </source>
</evidence>
<evidence type="ECO:0000259" key="5">
    <source>
        <dbReference type="PROSITE" id="PS50865"/>
    </source>
</evidence>
<keyword evidence="2 4" id="KW-0863">Zinc-finger</keyword>
<sequence length="273" mass="31068">MVNKTRCEQCENCFSHVENEFCTKASKNCNKRHTPLLLTCAKCKEVRYCSRKCQKEQWKEHKSACMSHIGLVNASKLFGPRVEHAFKSFCKFSQTLSGHLEIPAISALELHKDKRRINTHVFFVKIRGKETIIYQKKNMTRGVLTFTIESAECKTMEEMHQFLDWRAGPFATPAITESTLAHRPGLLRMFVLEVSGMLPIPLDGYTLPTDISNWPANYHKRHDPNWFEALLASIGQPRRAPPVAPIERGVSSVFEDFNGPLIPPARPSSPVDD</sequence>
<dbReference type="InterPro" id="IPR002893">
    <property type="entry name" value="Znf_MYND"/>
</dbReference>
<accession>A0A9P5Z1S7</accession>
<evidence type="ECO:0000256" key="1">
    <source>
        <dbReference type="ARBA" id="ARBA00022723"/>
    </source>
</evidence>
<dbReference type="SUPFAM" id="SSF144232">
    <property type="entry name" value="HIT/MYND zinc finger-like"/>
    <property type="match status" value="1"/>
</dbReference>
<organism evidence="6 7">
    <name type="scientific">Pholiota conissans</name>
    <dbReference type="NCBI Taxonomy" id="109636"/>
    <lineage>
        <taxon>Eukaryota</taxon>
        <taxon>Fungi</taxon>
        <taxon>Dikarya</taxon>
        <taxon>Basidiomycota</taxon>
        <taxon>Agaricomycotina</taxon>
        <taxon>Agaricomycetes</taxon>
        <taxon>Agaricomycetidae</taxon>
        <taxon>Agaricales</taxon>
        <taxon>Agaricineae</taxon>
        <taxon>Strophariaceae</taxon>
        <taxon>Pholiota</taxon>
    </lineage>
</organism>
<protein>
    <recommendedName>
        <fullName evidence="5">MYND-type domain-containing protein</fullName>
    </recommendedName>
</protein>
<dbReference type="OrthoDB" id="549788at2759"/>
<dbReference type="Gene3D" id="6.10.140.2220">
    <property type="match status" value="1"/>
</dbReference>
<comment type="caution">
    <text evidence="6">The sequence shown here is derived from an EMBL/GenBank/DDBJ whole genome shotgun (WGS) entry which is preliminary data.</text>
</comment>
<dbReference type="Proteomes" id="UP000807469">
    <property type="component" value="Unassembled WGS sequence"/>
</dbReference>
<evidence type="ECO:0000313" key="6">
    <source>
        <dbReference type="EMBL" id="KAF9479128.1"/>
    </source>
</evidence>
<gene>
    <name evidence="6" type="ORF">BDN70DRAFT_879102</name>
</gene>